<evidence type="ECO:0000313" key="4">
    <source>
        <dbReference type="Proteomes" id="UP000694240"/>
    </source>
</evidence>
<dbReference type="PANTHER" id="PTHR44137:SF55">
    <property type="entry name" value="DNAJ HEAT SHOCK N-TERMINAL DOMAIN-CONTAINING PROTEIN"/>
    <property type="match status" value="1"/>
</dbReference>
<keyword evidence="4" id="KW-1185">Reference proteome</keyword>
<dbReference type="EMBL" id="JAEFBK010000012">
    <property type="protein sequence ID" value="KAG7542222.1"/>
    <property type="molecule type" value="Genomic_DNA"/>
</dbReference>
<feature type="region of interest" description="Disordered" evidence="1">
    <location>
        <begin position="248"/>
        <end position="279"/>
    </location>
</feature>
<proteinExistence type="predicted"/>
<comment type="caution">
    <text evidence="3">The sequence shown here is derived from an EMBL/GenBank/DDBJ whole genome shotgun (WGS) entry which is preliminary data.</text>
</comment>
<organism evidence="3 4">
    <name type="scientific">Arabidopsis thaliana x Arabidopsis arenosa</name>
    <dbReference type="NCBI Taxonomy" id="1240361"/>
    <lineage>
        <taxon>Eukaryota</taxon>
        <taxon>Viridiplantae</taxon>
        <taxon>Streptophyta</taxon>
        <taxon>Embryophyta</taxon>
        <taxon>Tracheophyta</taxon>
        <taxon>Spermatophyta</taxon>
        <taxon>Magnoliopsida</taxon>
        <taxon>eudicotyledons</taxon>
        <taxon>Gunneridae</taxon>
        <taxon>Pentapetalae</taxon>
        <taxon>rosids</taxon>
        <taxon>malvids</taxon>
        <taxon>Brassicales</taxon>
        <taxon>Brassicaceae</taxon>
        <taxon>Camelineae</taxon>
        <taxon>Arabidopsis</taxon>
    </lineage>
</organism>
<feature type="compositionally biased region" description="Low complexity" evidence="1">
    <location>
        <begin position="253"/>
        <end position="268"/>
    </location>
</feature>
<dbReference type="InterPro" id="IPR001623">
    <property type="entry name" value="DnaJ_domain"/>
</dbReference>
<dbReference type="SMART" id="SM00271">
    <property type="entry name" value="DnaJ"/>
    <property type="match status" value="1"/>
</dbReference>
<evidence type="ECO:0000313" key="3">
    <source>
        <dbReference type="EMBL" id="KAG7542222.1"/>
    </source>
</evidence>
<dbReference type="Proteomes" id="UP000694240">
    <property type="component" value="Chromosome 12"/>
</dbReference>
<evidence type="ECO:0000256" key="1">
    <source>
        <dbReference type="SAM" id="MobiDB-lite"/>
    </source>
</evidence>
<sequence length="293" mass="33725">MKSNEEEAKKAMDIAEKKLSENDYDGAKTFISKAQALYPKLDGLEQVLMMIDVYISATNKINGEANWYGILSVDPLADDEAVKKQYKKLALLLHPDKNRFNGAEGAFKLVLEAWCLLSDQTKRILYDHRRKKKQAKRKRSRDPPKQHNYKYKYKYRCESESESEPEPDPDHDSSWKEENLWNPEELILFWTRCKNNRCNTHCEFVKSIYLNKILRCPNCRQEFVATEIIPEMVDGRPVYSFSAYFKSTRESSSDASSSSSKTSASDSENQAQDIDSPEEIVHVIAARGNANEA</sequence>
<gene>
    <name evidence="3" type="ORF">ISN45_Aa07g022220</name>
</gene>
<feature type="domain" description="J" evidence="2">
    <location>
        <begin position="66"/>
        <end position="130"/>
    </location>
</feature>
<dbReference type="PANTHER" id="PTHR44137">
    <property type="entry name" value="BNAC03G44070D PROTEIN"/>
    <property type="match status" value="1"/>
</dbReference>
<dbReference type="CDD" id="cd06257">
    <property type="entry name" value="DnaJ"/>
    <property type="match status" value="1"/>
</dbReference>
<dbReference type="AlphaFoldDB" id="A0A8T1Y4S6"/>
<dbReference type="PROSITE" id="PS50076">
    <property type="entry name" value="DNAJ_2"/>
    <property type="match status" value="1"/>
</dbReference>
<accession>A0A8T1Y4S6</accession>
<dbReference type="Pfam" id="PF00226">
    <property type="entry name" value="DnaJ"/>
    <property type="match status" value="1"/>
</dbReference>
<dbReference type="Pfam" id="PF23551">
    <property type="entry name" value="Zn_ribbon_20"/>
    <property type="match status" value="1"/>
</dbReference>
<reference evidence="3 4" key="1">
    <citation type="submission" date="2020-12" db="EMBL/GenBank/DDBJ databases">
        <title>Concerted genomic and epigenomic changes stabilize Arabidopsis allopolyploids.</title>
        <authorList>
            <person name="Chen Z."/>
        </authorList>
    </citation>
    <scope>NUCLEOTIDE SEQUENCE [LARGE SCALE GENOMIC DNA]</scope>
    <source>
        <strain evidence="3">Allo738</strain>
        <tissue evidence="3">Leaf</tissue>
    </source>
</reference>
<protein>
    <submittedName>
        <fullName evidence="3">DnaJ domain</fullName>
    </submittedName>
</protein>
<name>A0A8T1Y4S6_9BRAS</name>
<evidence type="ECO:0000259" key="2">
    <source>
        <dbReference type="PROSITE" id="PS50076"/>
    </source>
</evidence>
<dbReference type="InterPro" id="IPR056988">
    <property type="entry name" value="Zn_ribbon_pln"/>
</dbReference>